<dbReference type="InterPro" id="IPR019787">
    <property type="entry name" value="Znf_PHD-finger"/>
</dbReference>
<evidence type="ECO:0000256" key="12">
    <source>
        <dbReference type="SAM" id="MobiDB-lite"/>
    </source>
</evidence>
<evidence type="ECO:0000256" key="2">
    <source>
        <dbReference type="ARBA" id="ARBA00022679"/>
    </source>
</evidence>
<evidence type="ECO:0000313" key="17">
    <source>
        <dbReference type="EMBL" id="URE46223.1"/>
    </source>
</evidence>
<feature type="transmembrane region" description="Helical" evidence="13">
    <location>
        <begin position="1113"/>
        <end position="1133"/>
    </location>
</feature>
<dbReference type="Gene3D" id="2.170.270.10">
    <property type="entry name" value="SET domain"/>
    <property type="match status" value="1"/>
</dbReference>
<evidence type="ECO:0000259" key="14">
    <source>
        <dbReference type="PROSITE" id="PS50016"/>
    </source>
</evidence>
<dbReference type="SMART" id="SM00317">
    <property type="entry name" value="SET"/>
    <property type="match status" value="1"/>
</dbReference>
<dbReference type="AlphaFoldDB" id="A0A9E7L516"/>
<dbReference type="SMART" id="SM00249">
    <property type="entry name" value="PHD"/>
    <property type="match status" value="3"/>
</dbReference>
<dbReference type="Gene3D" id="2.30.30.140">
    <property type="match status" value="1"/>
</dbReference>
<evidence type="ECO:0000259" key="16">
    <source>
        <dbReference type="PROSITE" id="PS51805"/>
    </source>
</evidence>
<dbReference type="SUPFAM" id="SSF82199">
    <property type="entry name" value="SET domain"/>
    <property type="match status" value="1"/>
</dbReference>
<evidence type="ECO:0000256" key="9">
    <source>
        <dbReference type="ARBA" id="ARBA00052314"/>
    </source>
</evidence>
<keyword evidence="13" id="KW-0812">Transmembrane</keyword>
<dbReference type="SUPFAM" id="SSF57903">
    <property type="entry name" value="FYVE/PHD zinc finger"/>
    <property type="match status" value="2"/>
</dbReference>
<dbReference type="GO" id="GO:0008270">
    <property type="term" value="F:zinc ion binding"/>
    <property type="evidence" value="ECO:0007669"/>
    <property type="project" value="UniProtKB-KW"/>
</dbReference>
<keyword evidence="7" id="KW-0156">Chromatin regulator</keyword>
<dbReference type="PROSITE" id="PS51566">
    <property type="entry name" value="SAM_MT43_TRX_MLL"/>
    <property type="match status" value="1"/>
</dbReference>
<dbReference type="Proteomes" id="UP001055439">
    <property type="component" value="Chromosome 9"/>
</dbReference>
<keyword evidence="6" id="KW-0862">Zinc</keyword>
<dbReference type="GO" id="GO:0006325">
    <property type="term" value="P:chromatin organization"/>
    <property type="evidence" value="ECO:0007669"/>
    <property type="project" value="UniProtKB-KW"/>
</dbReference>
<comment type="subcellular location">
    <subcellularLocation>
        <location evidence="1">Nucleus</location>
    </subcellularLocation>
</comment>
<dbReference type="PROSITE" id="PS50016">
    <property type="entry name" value="ZF_PHD_2"/>
    <property type="match status" value="1"/>
</dbReference>
<keyword evidence="2" id="KW-0808">Transferase</keyword>
<keyword evidence="18" id="KW-1185">Reference proteome</keyword>
<dbReference type="InterPro" id="IPR046341">
    <property type="entry name" value="SET_dom_sf"/>
</dbReference>
<dbReference type="CDD" id="cd10518">
    <property type="entry name" value="SET_SETD1-like"/>
    <property type="match status" value="1"/>
</dbReference>
<dbReference type="PANTHER" id="PTHR13793">
    <property type="entry name" value="PHD FINGER PROTEINS"/>
    <property type="match status" value="1"/>
</dbReference>
<keyword evidence="4" id="KW-0677">Repeat</keyword>
<feature type="region of interest" description="Disordered" evidence="12">
    <location>
        <begin position="21"/>
        <end position="51"/>
    </location>
</feature>
<dbReference type="InterPro" id="IPR050701">
    <property type="entry name" value="Histone_Mod_Regulator"/>
</dbReference>
<evidence type="ECO:0000256" key="13">
    <source>
        <dbReference type="SAM" id="Phobius"/>
    </source>
</evidence>
<keyword evidence="13" id="KW-1133">Transmembrane helix</keyword>
<dbReference type="OrthoDB" id="308383at2759"/>
<dbReference type="Pfam" id="PF13831">
    <property type="entry name" value="PHD_2"/>
    <property type="match status" value="1"/>
</dbReference>
<dbReference type="InterPro" id="IPR013083">
    <property type="entry name" value="Znf_RING/FYVE/PHD"/>
</dbReference>
<gene>
    <name evidence="17" type="ORF">MUK42_01740</name>
</gene>
<dbReference type="GO" id="GO:0016740">
    <property type="term" value="F:transferase activity"/>
    <property type="evidence" value="ECO:0007669"/>
    <property type="project" value="UniProtKB-KW"/>
</dbReference>
<feature type="domain" description="PHD-type" evidence="16">
    <location>
        <begin position="688"/>
        <end position="804"/>
    </location>
</feature>
<keyword evidence="8" id="KW-0539">Nucleus</keyword>
<dbReference type="FunFam" id="3.30.40.10:FF:000464">
    <property type="entry name" value="Histone-lysine N-methyltransferase"/>
    <property type="match status" value="1"/>
</dbReference>
<dbReference type="SUPFAM" id="SSF63748">
    <property type="entry name" value="Tudor/PWWP/MBT"/>
    <property type="match status" value="1"/>
</dbReference>
<dbReference type="Pfam" id="PF13832">
    <property type="entry name" value="zf-HC5HC2H_2"/>
    <property type="match status" value="1"/>
</dbReference>
<feature type="domain" description="SET" evidence="15">
    <location>
        <begin position="924"/>
        <end position="1041"/>
    </location>
</feature>
<feature type="transmembrane region" description="Helical" evidence="13">
    <location>
        <begin position="1140"/>
        <end position="1159"/>
    </location>
</feature>
<dbReference type="FunFam" id="2.170.270.10:FF:000058">
    <property type="entry name" value="Histone-lysine N-methyltransferase"/>
    <property type="match status" value="1"/>
</dbReference>
<dbReference type="InterPro" id="IPR034732">
    <property type="entry name" value="EPHD"/>
</dbReference>
<dbReference type="CDD" id="cd15517">
    <property type="entry name" value="PHD_TCF19_like"/>
    <property type="match status" value="1"/>
</dbReference>
<evidence type="ECO:0000256" key="7">
    <source>
        <dbReference type="ARBA" id="ARBA00022853"/>
    </source>
</evidence>
<dbReference type="Pfam" id="PF00855">
    <property type="entry name" value="PWWP"/>
    <property type="match status" value="1"/>
</dbReference>
<comment type="catalytic activity">
    <reaction evidence="9">
        <text>L-lysyl-[histone] + S-adenosyl-L-methionine = N(6)-methyl-L-lysyl-[histone] + S-adenosyl-L-homocysteine + H(+)</text>
        <dbReference type="Rhea" id="RHEA:10024"/>
        <dbReference type="Rhea" id="RHEA-COMP:9845"/>
        <dbReference type="Rhea" id="RHEA-COMP:9846"/>
        <dbReference type="ChEBI" id="CHEBI:15378"/>
        <dbReference type="ChEBI" id="CHEBI:29969"/>
        <dbReference type="ChEBI" id="CHEBI:57856"/>
        <dbReference type="ChEBI" id="CHEBI:59789"/>
        <dbReference type="ChEBI" id="CHEBI:61929"/>
    </reaction>
</comment>
<dbReference type="PROSITE" id="PS51805">
    <property type="entry name" value="EPHD"/>
    <property type="match status" value="1"/>
</dbReference>
<name>A0A9E7L516_9LILI</name>
<evidence type="ECO:0000256" key="1">
    <source>
        <dbReference type="ARBA" id="ARBA00004123"/>
    </source>
</evidence>
<evidence type="ECO:0000256" key="4">
    <source>
        <dbReference type="ARBA" id="ARBA00022737"/>
    </source>
</evidence>
<dbReference type="InterPro" id="IPR042011">
    <property type="entry name" value="ATX3/4/5_PHD"/>
</dbReference>
<organism evidence="17 18">
    <name type="scientific">Musa troglodytarum</name>
    <name type="common">fe'i banana</name>
    <dbReference type="NCBI Taxonomy" id="320322"/>
    <lineage>
        <taxon>Eukaryota</taxon>
        <taxon>Viridiplantae</taxon>
        <taxon>Streptophyta</taxon>
        <taxon>Embryophyta</taxon>
        <taxon>Tracheophyta</taxon>
        <taxon>Spermatophyta</taxon>
        <taxon>Magnoliopsida</taxon>
        <taxon>Liliopsida</taxon>
        <taxon>Zingiberales</taxon>
        <taxon>Musaceae</taxon>
        <taxon>Musa</taxon>
    </lineage>
</organism>
<dbReference type="InterPro" id="IPR025780">
    <property type="entry name" value="Hist-Lys_N-MeTrfase_ATX"/>
</dbReference>
<keyword evidence="3" id="KW-0479">Metal-binding</keyword>
<dbReference type="EMBL" id="CP097511">
    <property type="protein sequence ID" value="URE46223.1"/>
    <property type="molecule type" value="Genomic_DNA"/>
</dbReference>
<sequence length="1167" mass="131010">MIIKRSLRGQMPSLKRCKAEEPSFCDDGAGEAAEESRRKRQRDGGGSFPFEMLGDLSGAGIPYLPDGLRRRVLGQDLGAAAAAPSWCTEVSFSGASDVVLEQRRRGRDGSVKPAVTPAPVVRTSRGRSQALPSRFRNSVLIDPWKKEKSKSKASDSEFFVEGNLREDKRKNLNYKGAAISAAVTNSFTLLGAECYRSCRNFSTTNCSTSRSTLTSVDDSMVEAEDKYLQQTPNMEESVVLYSISAVAESNSQRDTVERREDCYRPEDFVLGDIVWAKCGKKNPAWPAMVIDPLQQAPENVLNSCVPGALCVMFLDTPEMEGFQGQTQLYKNKPSNFRMAIEEAFLAEHGFFGVQLDSVNTFAHVAFDQPVAKISSEVTDSNHDQECQSKFQAVDKSGLLCDSCGLKLPYGSAKKMKHISQQLLCKHCAKLLKSKQYCGICKKIWHHTDGGNWVCCDGCQVWVHVECDKNCGNLKDLENTDYFCPDCKSRRNFGSQETIKKHAPVRYDGGISQDKQPDKITVICCDMEGIYLPNEHMVLCQCSSCKARKLTLNEWERHTGSKKKYWKTSVKVKSTRQPLGKWLELYNPSFGDQAKHSSAGNRKEKILSLLQGPYEPVLVKWTTERCAICRWIEDWDYNKIIICNRSDSLLLILVFYRCQIAVHQECYGALDVQNFTSWVCRACETPLLKRECCLCPVKGGALKPTNVDDSLWVHVTCAWFQPRVSFASDETMEPATGILDIPPLSFMKVCVICKQMHGACTQCYTCSTYYHAMCASRAGYRMELHCLEKNGRQIIKMVSYCAHHRSPDPDTVLIMQTPSGVFSTNSLLQKMKKQSGSRLIRTDIPQEITIPSLPTQSLSASRCLIYNRKTTKRQRENGIAHRIMGPCHHSWDSIENLNAPMEEKNQRLFSTFRERLHYLQSTEKSRVCFGKSGIHGWGLFARKNLQEGEMVVEYRGEQVRRSVADLREARYQVEKKDCYLFKISEEVVVDATDKGNIARLINHSCMPNCYARIMNVGDDQSRVVLIAKRNVSAGEELTGPPKGNGKKPLLSIRSFGGGWNDGSRDLSSLRGNHRRMERFKWLPQSLLGGGQDQEEDPLGEFEDGSCSLSPLQRLYGFAASLVVGLAFMLLSLVVFYKPIKFAIMFTFGNILAVGSLPNWASTTSKNDA</sequence>
<evidence type="ECO:0000256" key="3">
    <source>
        <dbReference type="ARBA" id="ARBA00022723"/>
    </source>
</evidence>
<proteinExistence type="predicted"/>
<protein>
    <submittedName>
        <fullName evidence="17">Histone-lysine N-methyltransferase</fullName>
    </submittedName>
</protein>
<evidence type="ECO:0000259" key="15">
    <source>
        <dbReference type="PROSITE" id="PS50280"/>
    </source>
</evidence>
<comment type="function">
    <text evidence="10">Histone methyltransferase.</text>
</comment>
<feature type="domain" description="PHD-type" evidence="14">
    <location>
        <begin position="434"/>
        <end position="489"/>
    </location>
</feature>
<dbReference type="InterPro" id="IPR001214">
    <property type="entry name" value="SET_dom"/>
</dbReference>
<keyword evidence="5 11" id="KW-0863">Zinc-finger</keyword>
<dbReference type="InterPro" id="IPR000313">
    <property type="entry name" value="PWWP_dom"/>
</dbReference>
<evidence type="ECO:0000256" key="5">
    <source>
        <dbReference type="ARBA" id="ARBA00022771"/>
    </source>
</evidence>
<dbReference type="CDD" id="cd15495">
    <property type="entry name" value="PHD_ATX3_4_5_like"/>
    <property type="match status" value="1"/>
</dbReference>
<dbReference type="PANTHER" id="PTHR13793:SF132">
    <property type="entry name" value="HISTONE-LYSINE N-METHYLTRANSFERASE ATX5"/>
    <property type="match status" value="1"/>
</dbReference>
<dbReference type="PROSITE" id="PS50280">
    <property type="entry name" value="SET"/>
    <property type="match status" value="1"/>
</dbReference>
<dbReference type="InterPro" id="IPR011011">
    <property type="entry name" value="Znf_FYVE_PHD"/>
</dbReference>
<evidence type="ECO:0000256" key="10">
    <source>
        <dbReference type="ARBA" id="ARBA00054897"/>
    </source>
</evidence>
<dbReference type="GO" id="GO:0006357">
    <property type="term" value="P:regulation of transcription by RNA polymerase II"/>
    <property type="evidence" value="ECO:0007669"/>
    <property type="project" value="TreeGrafter"/>
</dbReference>
<dbReference type="Gene3D" id="3.30.40.10">
    <property type="entry name" value="Zinc/RING finger domain, C3HC4 (zinc finger)"/>
    <property type="match status" value="2"/>
</dbReference>
<keyword evidence="13" id="KW-0472">Membrane</keyword>
<accession>A0A9E7L516</accession>
<dbReference type="GO" id="GO:0048188">
    <property type="term" value="C:Set1C/COMPASS complex"/>
    <property type="evidence" value="ECO:0007669"/>
    <property type="project" value="UniProtKB-ARBA"/>
</dbReference>
<dbReference type="InterPro" id="IPR001965">
    <property type="entry name" value="Znf_PHD"/>
</dbReference>
<feature type="region of interest" description="Disordered" evidence="12">
    <location>
        <begin position="103"/>
        <end position="127"/>
    </location>
</feature>
<reference evidence="17" key="1">
    <citation type="submission" date="2022-05" db="EMBL/GenBank/DDBJ databases">
        <title>The Musa troglodytarum L. genome provides insights into the mechanism of non-climacteric behaviour and enrichment of carotenoids.</title>
        <authorList>
            <person name="Wang J."/>
        </authorList>
    </citation>
    <scope>NUCLEOTIDE SEQUENCE</scope>
    <source>
        <tissue evidence="17">Leaf</tissue>
    </source>
</reference>
<evidence type="ECO:0000256" key="11">
    <source>
        <dbReference type="PROSITE-ProRule" id="PRU00146"/>
    </source>
</evidence>
<evidence type="ECO:0000256" key="8">
    <source>
        <dbReference type="ARBA" id="ARBA00023242"/>
    </source>
</evidence>
<dbReference type="Pfam" id="PF00856">
    <property type="entry name" value="SET"/>
    <property type="match status" value="1"/>
</dbReference>
<evidence type="ECO:0000256" key="6">
    <source>
        <dbReference type="ARBA" id="ARBA00022833"/>
    </source>
</evidence>
<evidence type="ECO:0000313" key="18">
    <source>
        <dbReference type="Proteomes" id="UP001055439"/>
    </source>
</evidence>